<reference evidence="3" key="2">
    <citation type="submission" date="2016-11" db="UniProtKB">
        <authorList>
            <consortium name="WormBaseParasite"/>
        </authorList>
    </citation>
    <scope>IDENTIFICATION</scope>
</reference>
<dbReference type="AlphaFoldDB" id="A0A1I7VXS9"/>
<accession>A0A1I7VXS9</accession>
<name>A0A1I7VXS9_LOALO</name>
<dbReference type="Proteomes" id="UP000095285">
    <property type="component" value="Unassembled WGS sequence"/>
</dbReference>
<keyword evidence="2" id="KW-1185">Reference proteome</keyword>
<protein>
    <submittedName>
        <fullName evidence="3">Desmoplakin</fullName>
    </submittedName>
</protein>
<evidence type="ECO:0000313" key="2">
    <source>
        <dbReference type="Proteomes" id="UP000095285"/>
    </source>
</evidence>
<keyword evidence="1" id="KW-0175">Coiled coil</keyword>
<evidence type="ECO:0000256" key="1">
    <source>
        <dbReference type="SAM" id="Coils"/>
    </source>
</evidence>
<feature type="coiled-coil region" evidence="1">
    <location>
        <begin position="305"/>
        <end position="353"/>
    </location>
</feature>
<dbReference type="WBParaSite" id="EN70_7395">
    <property type="protein sequence ID" value="EN70_7395"/>
    <property type="gene ID" value="EN70_7395"/>
</dbReference>
<proteinExistence type="predicted"/>
<evidence type="ECO:0000313" key="3">
    <source>
        <dbReference type="WBParaSite" id="EN70_7395"/>
    </source>
</evidence>
<reference evidence="2" key="1">
    <citation type="submission" date="2012-04" db="EMBL/GenBank/DDBJ databases">
        <title>The Genome Sequence of Loa loa.</title>
        <authorList>
            <consortium name="The Broad Institute Genome Sequencing Platform"/>
            <consortium name="Broad Institute Genome Sequencing Center for Infectious Disease"/>
            <person name="Nutman T.B."/>
            <person name="Fink D.L."/>
            <person name="Russ C."/>
            <person name="Young S."/>
            <person name="Zeng Q."/>
            <person name="Gargeya S."/>
            <person name="Alvarado L."/>
            <person name="Berlin A."/>
            <person name="Chapman S.B."/>
            <person name="Chen Z."/>
            <person name="Freedman E."/>
            <person name="Gellesch M."/>
            <person name="Goldberg J."/>
            <person name="Griggs A."/>
            <person name="Gujja S."/>
            <person name="Heilman E.R."/>
            <person name="Heiman D."/>
            <person name="Howarth C."/>
            <person name="Mehta T."/>
            <person name="Neiman D."/>
            <person name="Pearson M."/>
            <person name="Roberts A."/>
            <person name="Saif S."/>
            <person name="Shea T."/>
            <person name="Shenoy N."/>
            <person name="Sisk P."/>
            <person name="Stolte C."/>
            <person name="Sykes S."/>
            <person name="White J."/>
            <person name="Yandava C."/>
            <person name="Haas B."/>
            <person name="Henn M.R."/>
            <person name="Nusbaum C."/>
            <person name="Birren B."/>
        </authorList>
    </citation>
    <scope>NUCLEOTIDE SEQUENCE [LARGE SCALE GENOMIC DNA]</scope>
</reference>
<organism evidence="2 3">
    <name type="scientific">Loa loa</name>
    <name type="common">Eye worm</name>
    <name type="synonym">Filaria loa</name>
    <dbReference type="NCBI Taxonomy" id="7209"/>
    <lineage>
        <taxon>Eukaryota</taxon>
        <taxon>Metazoa</taxon>
        <taxon>Ecdysozoa</taxon>
        <taxon>Nematoda</taxon>
        <taxon>Chromadorea</taxon>
        <taxon>Rhabditida</taxon>
        <taxon>Spirurina</taxon>
        <taxon>Spiruromorpha</taxon>
        <taxon>Filarioidea</taxon>
        <taxon>Onchocercidae</taxon>
        <taxon>Loa</taxon>
    </lineage>
</organism>
<sequence>MELHPQKPQAGQKHITTFERLSNNGILVMLSLVQNDFHHCIKGTAVPIEKDAVARSLSFDGTYTATKKYFERGSDLNSTPIIAQEMNDKTPVLISSEHIDFSLRQLPGKNSSISSELVNKKEVPFGEAASTELENYVDADKLQEVNTLRNINKILATKLAKAERIAQFLQIQLKFYDKTNDAKFACRLTDIIDQLKVLLPNDRFRDEALKVLNSANPSIDVNDEKFAFLNSLLEEIECDKTVLSNSGTLRKYCERLVEYARKHPPVLMELQNQINENRILQSRNNVEHEIMMKNNPNGNIIDGSCENHQRQITSLEANLRLHREQLAMKDVQLRQLEEEIGNAHRCNQQLNAKLGSMATINSANLLNQEKELKVSSNSIHNPGSYVGWW</sequence>